<dbReference type="Proteomes" id="UP000245790">
    <property type="component" value="Unassembled WGS sequence"/>
</dbReference>
<reference evidence="2 3" key="1">
    <citation type="submission" date="2018-05" db="EMBL/GenBank/DDBJ databases">
        <title>Genomic Encyclopedia of Type Strains, Phase IV (KMG-IV): sequencing the most valuable type-strain genomes for metagenomic binning, comparative biology and taxonomic classification.</title>
        <authorList>
            <person name="Goeker M."/>
        </authorList>
    </citation>
    <scope>NUCLEOTIDE SEQUENCE [LARGE SCALE GENOMIC DNA]</scope>
    <source>
        <strain evidence="2 3">DSM 25350</strain>
    </source>
</reference>
<proteinExistence type="predicted"/>
<organism evidence="2 3">
    <name type="scientific">Pleionea mediterranea</name>
    <dbReference type="NCBI Taxonomy" id="523701"/>
    <lineage>
        <taxon>Bacteria</taxon>
        <taxon>Pseudomonadati</taxon>
        <taxon>Pseudomonadota</taxon>
        <taxon>Gammaproteobacteria</taxon>
        <taxon>Oceanospirillales</taxon>
        <taxon>Pleioneaceae</taxon>
        <taxon>Pleionea</taxon>
    </lineage>
</organism>
<sequence length="184" mass="21097">MTTVGAISPYLKVKPLLQDLSANKTGLQQPSHHFLAYKALWQSLSRRIDLYRRQQLDSWLKQHQYSMSEGEQWELQILQQSNQTSQTFIDWSAEYFEVVIAALQSGLFYSDAFQKQLFHSYIETGRITLAQQNKIHQQAIVNGSQESIASYSSQANSQDKNRYDNILGILSMATITLLSISFII</sequence>
<keyword evidence="3" id="KW-1185">Reference proteome</keyword>
<comment type="caution">
    <text evidence="2">The sequence shown here is derived from an EMBL/GenBank/DDBJ whole genome shotgun (WGS) entry which is preliminary data.</text>
</comment>
<accession>A0A316FKG0</accession>
<dbReference type="OrthoDB" id="9918039at2"/>
<dbReference type="EMBL" id="QGGU01000009">
    <property type="protein sequence ID" value="PWK48602.1"/>
    <property type="molecule type" value="Genomic_DNA"/>
</dbReference>
<keyword evidence="1" id="KW-0472">Membrane</keyword>
<keyword evidence="1" id="KW-1133">Transmembrane helix</keyword>
<name>A0A316FKG0_9GAMM</name>
<dbReference type="AlphaFoldDB" id="A0A316FKG0"/>
<evidence type="ECO:0000313" key="3">
    <source>
        <dbReference type="Proteomes" id="UP000245790"/>
    </source>
</evidence>
<evidence type="ECO:0000313" key="2">
    <source>
        <dbReference type="EMBL" id="PWK48602.1"/>
    </source>
</evidence>
<feature type="transmembrane region" description="Helical" evidence="1">
    <location>
        <begin position="166"/>
        <end position="183"/>
    </location>
</feature>
<evidence type="ECO:0000256" key="1">
    <source>
        <dbReference type="SAM" id="Phobius"/>
    </source>
</evidence>
<gene>
    <name evidence="2" type="ORF">C8D97_109153</name>
</gene>
<dbReference type="RefSeq" id="WP_109764271.1">
    <property type="nucleotide sequence ID" value="NZ_QGGU01000009.1"/>
</dbReference>
<protein>
    <submittedName>
        <fullName evidence="2">Uncharacterized protein</fullName>
    </submittedName>
</protein>
<keyword evidence="1" id="KW-0812">Transmembrane</keyword>